<feature type="binding site" evidence="8">
    <location>
        <position position="154"/>
    </location>
    <ligand>
        <name>ATP</name>
        <dbReference type="ChEBI" id="CHEBI:30616"/>
    </ligand>
</feature>
<organism evidence="14 15">
    <name type="scientific">Candidatus Roizmanbacteria bacterium CG_4_8_14_3_um_filter_36_10</name>
    <dbReference type="NCBI Taxonomy" id="1974834"/>
    <lineage>
        <taxon>Bacteria</taxon>
        <taxon>Candidatus Roizmaniibacteriota</taxon>
    </lineage>
</organism>
<feature type="region of interest" description="Domain I, interacts with DnaA modulators" evidence="8">
    <location>
        <begin position="1"/>
        <end position="89"/>
    </location>
</feature>
<dbReference type="Pfam" id="PF00308">
    <property type="entry name" value="Bac_DnaA"/>
    <property type="match status" value="1"/>
</dbReference>
<comment type="function">
    <text evidence="8 10">Plays an essential role in the initiation and regulation of chromosomal replication. ATP-DnaA binds to the origin of replication (oriC) to initiate formation of the DNA replication initiation complex once per cell cycle. Binds the DnaA box (a 9 base pair repeat at the origin) and separates the double-stranded (ds)DNA. Forms a right-handed helical filament on oriC DNA; dsDNA binds to the exterior of the filament while single-stranded (ss)DNA is stabiized in the filament's interior. The ATP-DnaA-oriC complex binds and stabilizes one strand of the AT-rich DNA unwinding element (DUE), permitting loading of DNA polymerase. After initiation quickly degrades to an ADP-DnaA complex that is not apt for DNA replication. Binds acidic phospholipids.</text>
</comment>
<feature type="binding site" evidence="8">
    <location>
        <position position="153"/>
    </location>
    <ligand>
        <name>ATP</name>
        <dbReference type="ChEBI" id="CHEBI:30616"/>
    </ligand>
</feature>
<dbReference type="CDD" id="cd06571">
    <property type="entry name" value="Bac_DnaA_C"/>
    <property type="match status" value="1"/>
</dbReference>
<dbReference type="InterPro" id="IPR013159">
    <property type="entry name" value="DnaA_C"/>
</dbReference>
<dbReference type="Gene3D" id="3.40.50.300">
    <property type="entry name" value="P-loop containing nucleotide triphosphate hydrolases"/>
    <property type="match status" value="1"/>
</dbReference>
<comment type="caution">
    <text evidence="8">Lacks conserved residue(s) required for the propagation of feature annotation.</text>
</comment>
<keyword evidence="3 8" id="KW-0235">DNA replication</keyword>
<keyword evidence="2 8" id="KW-0963">Cytoplasm</keyword>
<feature type="domain" description="Chromosomal replication initiator DnaA C-terminal" evidence="13">
    <location>
        <begin position="349"/>
        <end position="418"/>
    </location>
</feature>
<proteinExistence type="inferred from homology"/>
<dbReference type="InterPro" id="IPR001957">
    <property type="entry name" value="Chromosome_initiator_DnaA"/>
</dbReference>
<sequence>MRSFVWGDFLSSLENGFSKKQPVLVLFLKQLHVVNLTDNKITLGYENLGLRIFIEKKLPVIEEELNKFLKKRVAVELVAVPSKKRAKEAPLLSFQPTTEDVLIKSGFSRRYGFESFAVSPSNQVAYAAAQAVVCNPGSAYNPLFLYGGVGVGKTHLAQSIGRKILEDNNNRKICFSPGDLFTNELIESIRGKSTQKFRRKYRRLDLLVIDDVQFIAGKQTIQEEFFHTFNSIISLGGQVILTSDKPPNEIKNLEDRLRSRFSGGLMIDIQPPNFELRTAILLIKAREKNIDIDIEAAKIIAEKTDDTRALEGNLLSVYAQTIGKKEKIDDEAVANYFNNKKEKQVKKIAPNDVIRSVCSYYEIKPSQIKGAGKETRIVLPRQIAMYLLRSSLRLRLNQVAFFLNKKDHTTVIHAVNKITKLTAKDPILKQDVKNILSSLGLST</sequence>
<feature type="domain" description="AAA+ ATPase" evidence="12">
    <location>
        <begin position="139"/>
        <end position="271"/>
    </location>
</feature>
<dbReference type="Pfam" id="PF08299">
    <property type="entry name" value="Bac_DnaA_C"/>
    <property type="match status" value="1"/>
</dbReference>
<dbReference type="GO" id="GO:0006270">
    <property type="term" value="P:DNA replication initiation"/>
    <property type="evidence" value="ECO:0007669"/>
    <property type="project" value="UniProtKB-UniRule"/>
</dbReference>
<evidence type="ECO:0000259" key="13">
    <source>
        <dbReference type="SMART" id="SM00760"/>
    </source>
</evidence>
<dbReference type="PANTHER" id="PTHR30050:SF2">
    <property type="entry name" value="CHROMOSOMAL REPLICATION INITIATOR PROTEIN DNAA"/>
    <property type="match status" value="1"/>
</dbReference>
<feature type="region of interest" description="Domain IV, binds dsDNA" evidence="8">
    <location>
        <begin position="322"/>
        <end position="443"/>
    </location>
</feature>
<accession>A0A2M8GLP9</accession>
<evidence type="ECO:0000256" key="4">
    <source>
        <dbReference type="ARBA" id="ARBA00022741"/>
    </source>
</evidence>
<dbReference type="GO" id="GO:0008289">
    <property type="term" value="F:lipid binding"/>
    <property type="evidence" value="ECO:0007669"/>
    <property type="project" value="UniProtKB-KW"/>
</dbReference>
<dbReference type="CDD" id="cd00009">
    <property type="entry name" value="AAA"/>
    <property type="match status" value="1"/>
</dbReference>
<gene>
    <name evidence="8 14" type="primary">dnaA</name>
    <name evidence="14" type="ORF">CO007_04530</name>
</gene>
<dbReference type="GO" id="GO:0006275">
    <property type="term" value="P:regulation of DNA replication"/>
    <property type="evidence" value="ECO:0007669"/>
    <property type="project" value="UniProtKB-UniRule"/>
</dbReference>
<comment type="subunit">
    <text evidence="8">Oligomerizes as a right-handed, spiral filament on DNA at oriC.</text>
</comment>
<evidence type="ECO:0000256" key="2">
    <source>
        <dbReference type="ARBA" id="ARBA00022490"/>
    </source>
</evidence>
<protein>
    <recommendedName>
        <fullName evidence="8 9">Chromosomal replication initiator protein DnaA</fullName>
    </recommendedName>
</protein>
<dbReference type="PRINTS" id="PR00051">
    <property type="entry name" value="DNAA"/>
</dbReference>
<feature type="binding site" evidence="8">
    <location>
        <position position="150"/>
    </location>
    <ligand>
        <name>ATP</name>
        <dbReference type="ChEBI" id="CHEBI:30616"/>
    </ligand>
</feature>
<comment type="domain">
    <text evidence="8">Domain I is involved in oligomerization and binding regulators, domain II is flexibile and of varying length in different bacteria, domain III forms the AAA+ region, while domain IV binds dsDNA.</text>
</comment>
<evidence type="ECO:0000256" key="1">
    <source>
        <dbReference type="ARBA" id="ARBA00006583"/>
    </source>
</evidence>
<evidence type="ECO:0000313" key="15">
    <source>
        <dbReference type="Proteomes" id="UP000229370"/>
    </source>
</evidence>
<dbReference type="SUPFAM" id="SSF48295">
    <property type="entry name" value="TrpR-like"/>
    <property type="match status" value="1"/>
</dbReference>
<dbReference type="InterPro" id="IPR003593">
    <property type="entry name" value="AAA+_ATPase"/>
</dbReference>
<dbReference type="FunFam" id="3.40.50.300:FF:000668">
    <property type="entry name" value="Chromosomal replication initiator protein DnaA"/>
    <property type="match status" value="1"/>
</dbReference>
<evidence type="ECO:0000256" key="10">
    <source>
        <dbReference type="RuleBase" id="RU000577"/>
    </source>
</evidence>
<evidence type="ECO:0000313" key="14">
    <source>
        <dbReference type="EMBL" id="PJC81468.1"/>
    </source>
</evidence>
<dbReference type="InterPro" id="IPR027417">
    <property type="entry name" value="P-loop_NTPase"/>
</dbReference>
<dbReference type="GO" id="GO:0003688">
    <property type="term" value="F:DNA replication origin binding"/>
    <property type="evidence" value="ECO:0007669"/>
    <property type="project" value="UniProtKB-UniRule"/>
</dbReference>
<keyword evidence="7 8" id="KW-0238">DNA-binding</keyword>
<evidence type="ECO:0000256" key="6">
    <source>
        <dbReference type="ARBA" id="ARBA00023121"/>
    </source>
</evidence>
<dbReference type="PANTHER" id="PTHR30050">
    <property type="entry name" value="CHROMOSOMAL REPLICATION INITIATOR PROTEIN DNAA"/>
    <property type="match status" value="1"/>
</dbReference>
<keyword evidence="5 8" id="KW-0067">ATP-binding</keyword>
<comment type="subcellular location">
    <subcellularLocation>
        <location evidence="8">Cytoplasm</location>
    </subcellularLocation>
</comment>
<evidence type="ECO:0000256" key="8">
    <source>
        <dbReference type="HAMAP-Rule" id="MF_00377"/>
    </source>
</evidence>
<dbReference type="InterPro" id="IPR013317">
    <property type="entry name" value="DnaA_dom"/>
</dbReference>
<feature type="binding site" evidence="8">
    <location>
        <position position="152"/>
    </location>
    <ligand>
        <name>ATP</name>
        <dbReference type="ChEBI" id="CHEBI:30616"/>
    </ligand>
</feature>
<dbReference type="HAMAP" id="MF_00377">
    <property type="entry name" value="DnaA_bact"/>
    <property type="match status" value="1"/>
</dbReference>
<dbReference type="GO" id="GO:0005524">
    <property type="term" value="F:ATP binding"/>
    <property type="evidence" value="ECO:0007669"/>
    <property type="project" value="UniProtKB-UniRule"/>
</dbReference>
<dbReference type="Proteomes" id="UP000229370">
    <property type="component" value="Unassembled WGS sequence"/>
</dbReference>
<dbReference type="AlphaFoldDB" id="A0A2M8GLP9"/>
<dbReference type="Gene3D" id="1.10.8.60">
    <property type="match status" value="1"/>
</dbReference>
<evidence type="ECO:0000259" key="12">
    <source>
        <dbReference type="SMART" id="SM00382"/>
    </source>
</evidence>
<keyword evidence="4 8" id="KW-0547">Nucleotide-binding</keyword>
<comment type="caution">
    <text evidence="14">The sequence shown here is derived from an EMBL/GenBank/DDBJ whole genome shotgun (WGS) entry which is preliminary data.</text>
</comment>
<dbReference type="SMART" id="SM00760">
    <property type="entry name" value="Bac_DnaA_C"/>
    <property type="match status" value="1"/>
</dbReference>
<dbReference type="EMBL" id="PFQK01000079">
    <property type="protein sequence ID" value="PJC81468.1"/>
    <property type="molecule type" value="Genomic_DNA"/>
</dbReference>
<evidence type="ECO:0000256" key="3">
    <source>
        <dbReference type="ARBA" id="ARBA00022705"/>
    </source>
</evidence>
<dbReference type="GO" id="GO:0005886">
    <property type="term" value="C:plasma membrane"/>
    <property type="evidence" value="ECO:0007669"/>
    <property type="project" value="TreeGrafter"/>
</dbReference>
<name>A0A2M8GLP9_9BACT</name>
<evidence type="ECO:0000256" key="11">
    <source>
        <dbReference type="RuleBase" id="RU004227"/>
    </source>
</evidence>
<evidence type="ECO:0000256" key="5">
    <source>
        <dbReference type="ARBA" id="ARBA00022840"/>
    </source>
</evidence>
<dbReference type="GO" id="GO:0005737">
    <property type="term" value="C:cytoplasm"/>
    <property type="evidence" value="ECO:0007669"/>
    <property type="project" value="UniProtKB-SubCell"/>
</dbReference>
<evidence type="ECO:0000256" key="9">
    <source>
        <dbReference type="NCBIfam" id="TIGR00362"/>
    </source>
</evidence>
<keyword evidence="6 8" id="KW-0446">Lipid-binding</keyword>
<dbReference type="SMART" id="SM00382">
    <property type="entry name" value="AAA"/>
    <property type="match status" value="1"/>
</dbReference>
<dbReference type="NCBIfam" id="TIGR00362">
    <property type="entry name" value="DnaA"/>
    <property type="match status" value="1"/>
</dbReference>
<dbReference type="Gene3D" id="1.10.1750.10">
    <property type="match status" value="1"/>
</dbReference>
<evidence type="ECO:0000256" key="7">
    <source>
        <dbReference type="ARBA" id="ARBA00023125"/>
    </source>
</evidence>
<dbReference type="InterPro" id="IPR010921">
    <property type="entry name" value="Trp_repressor/repl_initiator"/>
</dbReference>
<dbReference type="InterPro" id="IPR020591">
    <property type="entry name" value="Chromosome_initiator_DnaA-like"/>
</dbReference>
<comment type="similarity">
    <text evidence="1 8 11">Belongs to the DnaA family.</text>
</comment>
<dbReference type="SUPFAM" id="SSF52540">
    <property type="entry name" value="P-loop containing nucleoside triphosphate hydrolases"/>
    <property type="match status" value="1"/>
</dbReference>
<reference evidence="15" key="1">
    <citation type="submission" date="2017-09" db="EMBL/GenBank/DDBJ databases">
        <title>Depth-based differentiation of microbial function through sediment-hosted aquifers and enrichment of novel symbionts in the deep terrestrial subsurface.</title>
        <authorList>
            <person name="Probst A.J."/>
            <person name="Ladd B."/>
            <person name="Jarett J.K."/>
            <person name="Geller-Mcgrath D.E."/>
            <person name="Sieber C.M.K."/>
            <person name="Emerson J.B."/>
            <person name="Anantharaman K."/>
            <person name="Thomas B.C."/>
            <person name="Malmstrom R."/>
            <person name="Stieglmeier M."/>
            <person name="Klingl A."/>
            <person name="Woyke T."/>
            <person name="Ryan C.M."/>
            <person name="Banfield J.F."/>
        </authorList>
    </citation>
    <scope>NUCLEOTIDE SEQUENCE [LARGE SCALE GENOMIC DNA]</scope>
</reference>